<dbReference type="InterPro" id="IPR001734">
    <property type="entry name" value="Na/solute_symporter"/>
</dbReference>
<feature type="transmembrane region" description="Helical" evidence="10">
    <location>
        <begin position="432"/>
        <end position="453"/>
    </location>
</feature>
<feature type="transmembrane region" description="Helical" evidence="10">
    <location>
        <begin position="465"/>
        <end position="486"/>
    </location>
</feature>
<dbReference type="PROSITE" id="PS50283">
    <property type="entry name" value="NA_SOLUT_SYMP_3"/>
    <property type="match status" value="1"/>
</dbReference>
<evidence type="ECO:0000256" key="2">
    <source>
        <dbReference type="ARBA" id="ARBA00006434"/>
    </source>
</evidence>
<feature type="transmembrane region" description="Helical" evidence="10">
    <location>
        <begin position="646"/>
        <end position="665"/>
    </location>
</feature>
<feature type="transmembrane region" description="Helical" evidence="10">
    <location>
        <begin position="495"/>
        <end position="516"/>
    </location>
</feature>
<dbReference type="Proteomes" id="UP000010552">
    <property type="component" value="Unassembled WGS sequence"/>
</dbReference>
<evidence type="ECO:0000256" key="6">
    <source>
        <dbReference type="ARBA" id="ARBA00023065"/>
    </source>
</evidence>
<dbReference type="Gene3D" id="1.20.1730.10">
    <property type="entry name" value="Sodium/glucose cotransporter"/>
    <property type="match status" value="1"/>
</dbReference>
<evidence type="ECO:0000256" key="4">
    <source>
        <dbReference type="ARBA" id="ARBA00022989"/>
    </source>
</evidence>
<keyword evidence="6" id="KW-0406">Ion transport</keyword>
<evidence type="ECO:0000256" key="7">
    <source>
        <dbReference type="ARBA" id="ARBA00023136"/>
    </source>
</evidence>
<dbReference type="eggNOG" id="KOG2349">
    <property type="taxonomic scope" value="Eukaryota"/>
</dbReference>
<keyword evidence="8" id="KW-0813">Transport</keyword>
<feature type="transmembrane region" description="Helical" evidence="10">
    <location>
        <begin position="395"/>
        <end position="420"/>
    </location>
</feature>
<keyword evidence="12" id="KW-1185">Reference proteome</keyword>
<evidence type="ECO:0000256" key="10">
    <source>
        <dbReference type="SAM" id="Phobius"/>
    </source>
</evidence>
<proteinExistence type="inferred from homology"/>
<keyword evidence="8" id="KW-0739">Sodium transport</keyword>
<feature type="transmembrane region" description="Helical" evidence="10">
    <location>
        <begin position="284"/>
        <end position="302"/>
    </location>
</feature>
<dbReference type="NCBIfam" id="TIGR00813">
    <property type="entry name" value="sss"/>
    <property type="match status" value="1"/>
</dbReference>
<dbReference type="AlphaFoldDB" id="L5KWP7"/>
<dbReference type="InterPro" id="IPR038377">
    <property type="entry name" value="Na/Glc_symporter_sf"/>
</dbReference>
<dbReference type="PANTHER" id="PTHR11819:SF110">
    <property type="entry name" value="GENE 5134-RELATED"/>
    <property type="match status" value="1"/>
</dbReference>
<feature type="transmembrane region" description="Helical" evidence="10">
    <location>
        <begin position="98"/>
        <end position="131"/>
    </location>
</feature>
<keyword evidence="7 10" id="KW-0472">Membrane</keyword>
<evidence type="ECO:0000256" key="8">
    <source>
        <dbReference type="ARBA" id="ARBA00023201"/>
    </source>
</evidence>
<dbReference type="PANTHER" id="PTHR11819">
    <property type="entry name" value="SOLUTE CARRIER FAMILY 5"/>
    <property type="match status" value="1"/>
</dbReference>
<reference evidence="12" key="1">
    <citation type="journal article" date="2013" name="Science">
        <title>Comparative analysis of bat genomes provides insight into the evolution of flight and immunity.</title>
        <authorList>
            <person name="Zhang G."/>
            <person name="Cowled C."/>
            <person name="Shi Z."/>
            <person name="Huang Z."/>
            <person name="Bishop-Lilly K.A."/>
            <person name="Fang X."/>
            <person name="Wynne J.W."/>
            <person name="Xiong Z."/>
            <person name="Baker M.L."/>
            <person name="Zhao W."/>
            <person name="Tachedjian M."/>
            <person name="Zhu Y."/>
            <person name="Zhou P."/>
            <person name="Jiang X."/>
            <person name="Ng J."/>
            <person name="Yang L."/>
            <person name="Wu L."/>
            <person name="Xiao J."/>
            <person name="Feng Y."/>
            <person name="Chen Y."/>
            <person name="Sun X."/>
            <person name="Zhang Y."/>
            <person name="Marsh G.A."/>
            <person name="Crameri G."/>
            <person name="Broder C.C."/>
            <person name="Frey K.G."/>
            <person name="Wang L.F."/>
            <person name="Wang J."/>
        </authorList>
    </citation>
    <scope>NUCLEOTIDE SEQUENCE [LARGE SCALE GENOMIC DNA]</scope>
</reference>
<dbReference type="InParanoid" id="L5KWP7"/>
<comment type="subcellular location">
    <subcellularLocation>
        <location evidence="1">Membrane</location>
        <topology evidence="1">Multi-pass membrane protein</topology>
    </subcellularLocation>
</comment>
<name>L5KWP7_PTEAL</name>
<dbReference type="EMBL" id="KB030536">
    <property type="protein sequence ID" value="ELK15625.1"/>
    <property type="molecule type" value="Genomic_DNA"/>
</dbReference>
<gene>
    <name evidence="11" type="ORF">PAL_GLEAN10010899</name>
</gene>
<organism evidence="11 12">
    <name type="scientific">Pteropus alecto</name>
    <name type="common">Black flying fox</name>
    <dbReference type="NCBI Taxonomy" id="9402"/>
    <lineage>
        <taxon>Eukaryota</taxon>
        <taxon>Metazoa</taxon>
        <taxon>Chordata</taxon>
        <taxon>Craniata</taxon>
        <taxon>Vertebrata</taxon>
        <taxon>Euteleostomi</taxon>
        <taxon>Mammalia</taxon>
        <taxon>Eutheria</taxon>
        <taxon>Laurasiatheria</taxon>
        <taxon>Chiroptera</taxon>
        <taxon>Yinpterochiroptera</taxon>
        <taxon>Pteropodoidea</taxon>
        <taxon>Pteropodidae</taxon>
        <taxon>Pteropodinae</taxon>
        <taxon>Pteropus</taxon>
    </lineage>
</organism>
<dbReference type="GO" id="GO:0005412">
    <property type="term" value="F:D-glucose:sodium symporter activity"/>
    <property type="evidence" value="ECO:0007669"/>
    <property type="project" value="TreeGrafter"/>
</dbReference>
<protein>
    <submittedName>
        <fullName evidence="11">Sodium/glucose cotransporter 1</fullName>
    </submittedName>
</protein>
<evidence type="ECO:0000256" key="1">
    <source>
        <dbReference type="ARBA" id="ARBA00004141"/>
    </source>
</evidence>
<dbReference type="Pfam" id="PF00474">
    <property type="entry name" value="SSF"/>
    <property type="match status" value="1"/>
</dbReference>
<feature type="transmembrane region" description="Helical" evidence="10">
    <location>
        <begin position="323"/>
        <end position="344"/>
    </location>
</feature>
<feature type="transmembrane region" description="Helical" evidence="10">
    <location>
        <begin position="182"/>
        <end position="203"/>
    </location>
</feature>
<evidence type="ECO:0000313" key="12">
    <source>
        <dbReference type="Proteomes" id="UP000010552"/>
    </source>
</evidence>
<evidence type="ECO:0000256" key="5">
    <source>
        <dbReference type="ARBA" id="ARBA00023053"/>
    </source>
</evidence>
<dbReference type="STRING" id="9402.L5KWP7"/>
<feature type="transmembrane region" description="Helical" evidence="10">
    <location>
        <begin position="151"/>
        <end position="170"/>
    </location>
</feature>
<feature type="transmembrane region" description="Helical" evidence="10">
    <location>
        <begin position="56"/>
        <end position="78"/>
    </location>
</feature>
<feature type="transmembrane region" description="Helical" evidence="10">
    <location>
        <begin position="536"/>
        <end position="557"/>
    </location>
</feature>
<dbReference type="GO" id="GO:0005886">
    <property type="term" value="C:plasma membrane"/>
    <property type="evidence" value="ECO:0007669"/>
    <property type="project" value="TreeGrafter"/>
</dbReference>
<comment type="similarity">
    <text evidence="2 9">Belongs to the sodium:solute symporter (SSF) (TC 2.A.21) family.</text>
</comment>
<keyword evidence="3 10" id="KW-0812">Transmembrane</keyword>
<evidence type="ECO:0000313" key="11">
    <source>
        <dbReference type="EMBL" id="ELK15625.1"/>
    </source>
</evidence>
<keyword evidence="4 10" id="KW-1133">Transmembrane helix</keyword>
<evidence type="ECO:0000256" key="9">
    <source>
        <dbReference type="RuleBase" id="RU362091"/>
    </source>
</evidence>
<evidence type="ECO:0000256" key="3">
    <source>
        <dbReference type="ARBA" id="ARBA00022692"/>
    </source>
</evidence>
<keyword evidence="5" id="KW-0915">Sodium</keyword>
<accession>L5KWP7</accession>
<sequence length="666" mass="73410">MPCGKGGAKAEAKSKAVAASLIVRRGLVWPSVGAMNLPWFGDISQWNVVGSGIDSVLDILAIVFYFLLVLGIGCWTMLSSNRGTVEDFFLAGRNLAWWSIGASLFASNIGIGHLVALAGTAATSGIAAGAFEWNVVTMPEYLRKRFGSSRIQFLLAILYLFLYIFNRVSVEISTSAMVMGLIFGWDVYQATIFLLIFIGIYTITGGFAAVIYTDALHAGVMVLGSVLLMGFAFKEVGGYQELLRRYLNAKPSIIHEGNWTAKPECYLPRLDSFHIFRDPITGDLPWPGIVFGISIISLYYWCTDQISVQRCLAGKNISHVKGGCVFCGCLKLLSMFSIVMPGMISRILYPEKVACVTPSECEKYCGTRTSCSSLAYPMLVMKLMPKGIQGLMMSALWASFMSSLTSSFNSASAVFTMDIYSQIRPMATEIELMLSGRFFVILLLSATIIWIPIIEVTHGEQLFEYMQSVLGYLVPPIAAIFLLAIFSKRVTEQGAFWGLTSGFLIGLLRMVSEFVYCPQPCSGNNEGPMIICSIQYLYFAIFLFIVSLFTILGISLFTDPILDKHVNIFILGEPQNCLLKALDVCCGLEPKQGPKVAPEEVTMKTVNGTTSEETEYGATAEEVERSDVAEGTERCDTSEWPYWRKVANTSGFLLILITVLCHIFYF</sequence>